<dbReference type="EMBL" id="JAUJFL010000011">
    <property type="protein sequence ID" value="KAK2596417.1"/>
    <property type="molecule type" value="Genomic_DNA"/>
</dbReference>
<evidence type="ECO:0000256" key="1">
    <source>
        <dbReference type="ARBA" id="ARBA00004141"/>
    </source>
</evidence>
<dbReference type="AlphaFoldDB" id="A0AAD9S1W0"/>
<evidence type="ECO:0000313" key="9">
    <source>
        <dbReference type="EMBL" id="KAK2596417.1"/>
    </source>
</evidence>
<feature type="transmembrane region" description="Helical" evidence="7">
    <location>
        <begin position="195"/>
        <end position="215"/>
    </location>
</feature>
<dbReference type="Gene3D" id="1.20.1720.10">
    <property type="entry name" value="Multidrug resistance protein D"/>
    <property type="match status" value="1"/>
</dbReference>
<dbReference type="SUPFAM" id="SSF103473">
    <property type="entry name" value="MFS general substrate transporter"/>
    <property type="match status" value="1"/>
</dbReference>
<dbReference type="PANTHER" id="PTHR23501:SF177">
    <property type="entry name" value="MAJOR FACILITATOR SUPERFAMILY (MFS) PROFILE DOMAIN-CONTAINING PROTEIN-RELATED"/>
    <property type="match status" value="1"/>
</dbReference>
<feature type="transmembrane region" description="Helical" evidence="7">
    <location>
        <begin position="399"/>
        <end position="421"/>
    </location>
</feature>
<feature type="transmembrane region" description="Helical" evidence="7">
    <location>
        <begin position="433"/>
        <end position="458"/>
    </location>
</feature>
<keyword evidence="2" id="KW-0813">Transport</keyword>
<dbReference type="Gene3D" id="1.20.1250.20">
    <property type="entry name" value="MFS general substrate transporter like domains"/>
    <property type="match status" value="1"/>
</dbReference>
<evidence type="ECO:0000256" key="5">
    <source>
        <dbReference type="ARBA" id="ARBA00023136"/>
    </source>
</evidence>
<comment type="caution">
    <text evidence="9">The sequence shown here is derived from an EMBL/GenBank/DDBJ whole genome shotgun (WGS) entry which is preliminary data.</text>
</comment>
<evidence type="ECO:0000256" key="6">
    <source>
        <dbReference type="SAM" id="MobiDB-lite"/>
    </source>
</evidence>
<feature type="transmembrane region" description="Helical" evidence="7">
    <location>
        <begin position="306"/>
        <end position="327"/>
    </location>
</feature>
<feature type="transmembrane region" description="Helical" evidence="7">
    <location>
        <begin position="162"/>
        <end position="183"/>
    </location>
</feature>
<evidence type="ECO:0000259" key="8">
    <source>
        <dbReference type="PROSITE" id="PS50850"/>
    </source>
</evidence>
<organism evidence="9 10">
    <name type="scientific">Phomopsis amygdali</name>
    <name type="common">Fusicoccum amygdali</name>
    <dbReference type="NCBI Taxonomy" id="1214568"/>
    <lineage>
        <taxon>Eukaryota</taxon>
        <taxon>Fungi</taxon>
        <taxon>Dikarya</taxon>
        <taxon>Ascomycota</taxon>
        <taxon>Pezizomycotina</taxon>
        <taxon>Sordariomycetes</taxon>
        <taxon>Sordariomycetidae</taxon>
        <taxon>Diaporthales</taxon>
        <taxon>Diaporthaceae</taxon>
        <taxon>Diaporthe</taxon>
    </lineage>
</organism>
<comment type="subcellular location">
    <subcellularLocation>
        <location evidence="1">Membrane</location>
        <topology evidence="1">Multi-pass membrane protein</topology>
    </subcellularLocation>
</comment>
<dbReference type="GO" id="GO:0005886">
    <property type="term" value="C:plasma membrane"/>
    <property type="evidence" value="ECO:0007669"/>
    <property type="project" value="TreeGrafter"/>
</dbReference>
<keyword evidence="3 7" id="KW-0812">Transmembrane</keyword>
<dbReference type="InterPro" id="IPR011701">
    <property type="entry name" value="MFS"/>
</dbReference>
<dbReference type="CDD" id="cd17502">
    <property type="entry name" value="MFS_Azr1_MDR_like"/>
    <property type="match status" value="1"/>
</dbReference>
<keyword evidence="5 7" id="KW-0472">Membrane</keyword>
<feature type="transmembrane region" description="Helical" evidence="7">
    <location>
        <begin position="77"/>
        <end position="95"/>
    </location>
</feature>
<feature type="transmembrane region" description="Helical" evidence="7">
    <location>
        <begin position="132"/>
        <end position="155"/>
    </location>
</feature>
<feature type="compositionally biased region" description="Basic and acidic residues" evidence="6">
    <location>
        <begin position="1"/>
        <end position="12"/>
    </location>
</feature>
<protein>
    <recommendedName>
        <fullName evidence="8">Major facilitator superfamily (MFS) profile domain-containing protein</fullName>
    </recommendedName>
</protein>
<feature type="transmembrane region" description="Helical" evidence="7">
    <location>
        <begin position="236"/>
        <end position="258"/>
    </location>
</feature>
<feature type="transmembrane region" description="Helical" evidence="7">
    <location>
        <begin position="372"/>
        <end position="393"/>
    </location>
</feature>
<dbReference type="PANTHER" id="PTHR23501">
    <property type="entry name" value="MAJOR FACILITATOR SUPERFAMILY"/>
    <property type="match status" value="1"/>
</dbReference>
<keyword evidence="10" id="KW-1185">Reference proteome</keyword>
<proteinExistence type="predicted"/>
<dbReference type="GO" id="GO:0022857">
    <property type="term" value="F:transmembrane transporter activity"/>
    <property type="evidence" value="ECO:0007669"/>
    <property type="project" value="InterPro"/>
</dbReference>
<evidence type="ECO:0000313" key="10">
    <source>
        <dbReference type="Proteomes" id="UP001265746"/>
    </source>
</evidence>
<keyword evidence="4 7" id="KW-1133">Transmembrane helix</keyword>
<feature type="transmembrane region" description="Helical" evidence="7">
    <location>
        <begin position="264"/>
        <end position="286"/>
    </location>
</feature>
<feature type="transmembrane region" description="Helical" evidence="7">
    <location>
        <begin position="39"/>
        <end position="65"/>
    </location>
</feature>
<feature type="domain" description="Major facilitator superfamily (MFS) profile" evidence="8">
    <location>
        <begin position="42"/>
        <end position="530"/>
    </location>
</feature>
<name>A0AAD9S1W0_PHOAM</name>
<dbReference type="InterPro" id="IPR020846">
    <property type="entry name" value="MFS_dom"/>
</dbReference>
<dbReference type="Pfam" id="PF07690">
    <property type="entry name" value="MFS_1"/>
    <property type="match status" value="1"/>
</dbReference>
<feature type="compositionally biased region" description="Polar residues" evidence="6">
    <location>
        <begin position="13"/>
        <end position="22"/>
    </location>
</feature>
<feature type="region of interest" description="Disordered" evidence="6">
    <location>
        <begin position="530"/>
        <end position="572"/>
    </location>
</feature>
<reference evidence="9" key="1">
    <citation type="submission" date="2023-06" db="EMBL/GenBank/DDBJ databases">
        <authorList>
            <person name="Noh H."/>
        </authorList>
    </citation>
    <scope>NUCLEOTIDE SEQUENCE</scope>
    <source>
        <strain evidence="9">DUCC20226</strain>
    </source>
</reference>
<evidence type="ECO:0000256" key="7">
    <source>
        <dbReference type="SAM" id="Phobius"/>
    </source>
</evidence>
<dbReference type="Proteomes" id="UP001265746">
    <property type="component" value="Unassembled WGS sequence"/>
</dbReference>
<dbReference type="PROSITE" id="PS50850">
    <property type="entry name" value="MFS"/>
    <property type="match status" value="1"/>
</dbReference>
<evidence type="ECO:0000256" key="2">
    <source>
        <dbReference type="ARBA" id="ARBA00022448"/>
    </source>
</evidence>
<accession>A0AAD9S1W0</accession>
<feature type="region of interest" description="Disordered" evidence="6">
    <location>
        <begin position="1"/>
        <end position="23"/>
    </location>
</feature>
<feature type="transmembrane region" description="Helical" evidence="7">
    <location>
        <begin position="497"/>
        <end position="524"/>
    </location>
</feature>
<evidence type="ECO:0000256" key="3">
    <source>
        <dbReference type="ARBA" id="ARBA00022692"/>
    </source>
</evidence>
<gene>
    <name evidence="9" type="ORF">N8I77_013308</name>
</gene>
<feature type="transmembrane region" description="Helical" evidence="7">
    <location>
        <begin position="107"/>
        <end position="126"/>
    </location>
</feature>
<evidence type="ECO:0000256" key="4">
    <source>
        <dbReference type="ARBA" id="ARBA00022989"/>
    </source>
</evidence>
<sequence>MARSSSEGRAKNDSATNTSTSPEEIGVVDETEYAHGMKLFLILASLLVTFFTVLLDTSIIATAIPKITDDFHELGDVSWYGAAFMMTMGGTQSAWGKVYKYFPPKVGFLVAVFVFESASAVCGAAPNSTGLIVGRALAGVGAAGIASGTFTVIALVVEPKHLATFTGITAITNGVSSAIGPLIGGALADKVTWRWCFYINLPIGALAVPFIILFLRIPPRKGDPSETGLRQKMMQVDPVGVVLVMGGIVSFIQALHFGGSSKSWSSSTVIGLLVGSVAIGAAFAAWEWHQGERAAIPPRLMADRNVLVNSLYTALFAGSYFTVIYYLPIYFQSIDDVSATMSGVRNLPLIISVSVTILVSSAFVSKTGPKPLLLAGAGLATVGCGLLYTLGIGSSAGKWIGYQFIAGIGWGLSFQLPIIVVQGKVAPNDIGPATAIILFFQTVGAAFFLAAAQCAFLNQVLIKLRTSAPGVNPATLVATGSAQLRSIFTADEMPGILAAYMAGLNAAFALSAGAAGLAFVVAVFSSHKPLSAHTPPDVRTDGGKKSPPVEEQTTASLESGVAGITDGSQSKE</sequence>
<dbReference type="InterPro" id="IPR036259">
    <property type="entry name" value="MFS_trans_sf"/>
</dbReference>
<feature type="transmembrane region" description="Helical" evidence="7">
    <location>
        <begin position="347"/>
        <end position="365"/>
    </location>
</feature>
<feature type="compositionally biased region" description="Basic and acidic residues" evidence="6">
    <location>
        <begin position="536"/>
        <end position="548"/>
    </location>
</feature>